<evidence type="ECO:0000313" key="1">
    <source>
        <dbReference type="EMBL" id="CAJ2628404.1"/>
    </source>
</evidence>
<protein>
    <submittedName>
        <fullName evidence="1">Uncharacterized protein</fullName>
    </submittedName>
</protein>
<dbReference type="EMBL" id="CASHSV030000001">
    <property type="protein sequence ID" value="CAJ2628404.1"/>
    <property type="molecule type" value="Genomic_DNA"/>
</dbReference>
<accession>A0ACB0I8L2</accession>
<name>A0ACB0I8L2_TRIPR</name>
<gene>
    <name evidence="1" type="ORF">MILVUS5_LOCUS640</name>
</gene>
<comment type="caution">
    <text evidence="1">The sequence shown here is derived from an EMBL/GenBank/DDBJ whole genome shotgun (WGS) entry which is preliminary data.</text>
</comment>
<organism evidence="1 2">
    <name type="scientific">Trifolium pratense</name>
    <name type="common">Red clover</name>
    <dbReference type="NCBI Taxonomy" id="57577"/>
    <lineage>
        <taxon>Eukaryota</taxon>
        <taxon>Viridiplantae</taxon>
        <taxon>Streptophyta</taxon>
        <taxon>Embryophyta</taxon>
        <taxon>Tracheophyta</taxon>
        <taxon>Spermatophyta</taxon>
        <taxon>Magnoliopsida</taxon>
        <taxon>eudicotyledons</taxon>
        <taxon>Gunneridae</taxon>
        <taxon>Pentapetalae</taxon>
        <taxon>rosids</taxon>
        <taxon>fabids</taxon>
        <taxon>Fabales</taxon>
        <taxon>Fabaceae</taxon>
        <taxon>Papilionoideae</taxon>
        <taxon>50 kb inversion clade</taxon>
        <taxon>NPAAA clade</taxon>
        <taxon>Hologalegina</taxon>
        <taxon>IRL clade</taxon>
        <taxon>Trifolieae</taxon>
        <taxon>Trifolium</taxon>
    </lineage>
</organism>
<evidence type="ECO:0000313" key="2">
    <source>
        <dbReference type="Proteomes" id="UP001177021"/>
    </source>
</evidence>
<sequence>MDLEEAEDEERDTIITTSTCQHWSEPNANSCNNLNGLFKRGINVGKKILVFGFVATSVPVVLPGFVVASAIGLAVSMPCAIFLVSHSCTQNLMSKLLPKPNPTQQGHGPLHLHLRLEDVCFKQDIDITHLSKEDEAERDIEMVDVNEENGILDNDYGQGVVNEEFELSNSSDASNAIQCNGSEKDSTDYFSQEEEEEEEERSTDKLDDENPMSGGAVMEGFDESGEFKAPFEFGVTTVVLEECEDEVKEGDIEEEEMQKETKGLLEKIRDEGKNDMRGEYAKGISSETSENHQDIGGVVENMEVEQEDKQDSGTRGEMINQEDSRLCEEMVKSTNDDNEDEDSVCNEVESCEPARGNLELEVDGLNDSQKPADEISEMLDGRGFQDEPIGDLLIETQVLNILVAEDSSDVTNDKADTHENLKEELEPTIFKKVESDDNISNLVNQETKLHEYNKRKDSLDADARKIADESELHLCEENRIDSDAYSYTIDLHEESSNVTIDVHTESMEVLVSSIELESRSSQCSSGKEIVCPSEEVLFNEENIWKQIHAIRKIIGYECTIQASCADELKALYIFTGVEPPTFVKENPFDPAEINEKLHFLMSIVGIKTNVP</sequence>
<reference evidence="1" key="1">
    <citation type="submission" date="2023-10" db="EMBL/GenBank/DDBJ databases">
        <authorList>
            <person name="Rodriguez Cubillos JULIANA M."/>
            <person name="De Vega J."/>
        </authorList>
    </citation>
    <scope>NUCLEOTIDE SEQUENCE</scope>
</reference>
<dbReference type="Proteomes" id="UP001177021">
    <property type="component" value="Unassembled WGS sequence"/>
</dbReference>
<keyword evidence="2" id="KW-1185">Reference proteome</keyword>
<proteinExistence type="predicted"/>